<gene>
    <name evidence="2" type="ORF">LzC2_35380</name>
</gene>
<dbReference type="Proteomes" id="UP000609651">
    <property type="component" value="Unassembled WGS sequence"/>
</dbReference>
<feature type="compositionally biased region" description="Polar residues" evidence="1">
    <location>
        <begin position="61"/>
        <end position="72"/>
    </location>
</feature>
<sequence>MDAPTVVALLVAGAVSLKILTDLTIRHLALERVRLRNEANAAALEAAANLMPQASPASPPVATSGTGTRTVP</sequence>
<reference evidence="2 3" key="1">
    <citation type="journal article" date="2020" name="Syst. Appl. Microbiol.">
        <title>Alienimonas chondri sp. nov., a novel planctomycete isolated from the biofilm of the red alga Chondrus crispus.</title>
        <authorList>
            <person name="Vitorino I."/>
            <person name="Albuquerque L."/>
            <person name="Wiegand S."/>
            <person name="Kallscheuer N."/>
            <person name="da Costa M.S."/>
            <person name="Lobo-da-Cunha A."/>
            <person name="Jogler C."/>
            <person name="Lage O.M."/>
        </authorList>
    </citation>
    <scope>NUCLEOTIDE SEQUENCE [LARGE SCALE GENOMIC DNA]</scope>
    <source>
        <strain evidence="2 3">LzC2</strain>
    </source>
</reference>
<dbReference type="RefSeq" id="WP_171189340.1">
    <property type="nucleotide sequence ID" value="NZ_WTPX01000153.1"/>
</dbReference>
<organism evidence="2 3">
    <name type="scientific">Alienimonas chondri</name>
    <dbReference type="NCBI Taxonomy" id="2681879"/>
    <lineage>
        <taxon>Bacteria</taxon>
        <taxon>Pseudomonadati</taxon>
        <taxon>Planctomycetota</taxon>
        <taxon>Planctomycetia</taxon>
        <taxon>Planctomycetales</taxon>
        <taxon>Planctomycetaceae</taxon>
        <taxon>Alienimonas</taxon>
    </lineage>
</organism>
<feature type="region of interest" description="Disordered" evidence="1">
    <location>
        <begin position="49"/>
        <end position="72"/>
    </location>
</feature>
<name>A0ABX1VHS9_9PLAN</name>
<accession>A0ABX1VHS9</accession>
<proteinExistence type="predicted"/>
<protein>
    <submittedName>
        <fullName evidence="2">Uncharacterized protein</fullName>
    </submittedName>
</protein>
<evidence type="ECO:0000256" key="1">
    <source>
        <dbReference type="SAM" id="MobiDB-lite"/>
    </source>
</evidence>
<evidence type="ECO:0000313" key="3">
    <source>
        <dbReference type="Proteomes" id="UP000609651"/>
    </source>
</evidence>
<dbReference type="EMBL" id="WTPX01000153">
    <property type="protein sequence ID" value="NNJ27435.1"/>
    <property type="molecule type" value="Genomic_DNA"/>
</dbReference>
<comment type="caution">
    <text evidence="2">The sequence shown here is derived from an EMBL/GenBank/DDBJ whole genome shotgun (WGS) entry which is preliminary data.</text>
</comment>
<keyword evidence="3" id="KW-1185">Reference proteome</keyword>
<evidence type="ECO:0000313" key="2">
    <source>
        <dbReference type="EMBL" id="NNJ27435.1"/>
    </source>
</evidence>